<feature type="domain" description="HTH hxlR-type" evidence="4">
    <location>
        <begin position="10"/>
        <end position="108"/>
    </location>
</feature>
<dbReference type="InterPro" id="IPR036390">
    <property type="entry name" value="WH_DNA-bd_sf"/>
</dbReference>
<dbReference type="RefSeq" id="WP_238275752.1">
    <property type="nucleotide sequence ID" value="NZ_BPQL01000010.1"/>
</dbReference>
<evidence type="ECO:0000256" key="3">
    <source>
        <dbReference type="ARBA" id="ARBA00023163"/>
    </source>
</evidence>
<evidence type="ECO:0000259" key="4">
    <source>
        <dbReference type="PROSITE" id="PS51118"/>
    </source>
</evidence>
<organism evidence="5 6">
    <name type="scientific">Methylobacterium goesingense</name>
    <dbReference type="NCBI Taxonomy" id="243690"/>
    <lineage>
        <taxon>Bacteria</taxon>
        <taxon>Pseudomonadati</taxon>
        <taxon>Pseudomonadota</taxon>
        <taxon>Alphaproteobacteria</taxon>
        <taxon>Hyphomicrobiales</taxon>
        <taxon>Methylobacteriaceae</taxon>
        <taxon>Methylobacterium</taxon>
    </lineage>
</organism>
<proteinExistence type="predicted"/>
<dbReference type="InterPro" id="IPR036388">
    <property type="entry name" value="WH-like_DNA-bd_sf"/>
</dbReference>
<evidence type="ECO:0000256" key="1">
    <source>
        <dbReference type="ARBA" id="ARBA00023015"/>
    </source>
</evidence>
<reference evidence="5 6" key="1">
    <citation type="submission" date="2024-06" db="EMBL/GenBank/DDBJ databases">
        <title>Genomic Encyclopedia of Type Strains, Phase IV (KMG-IV): sequencing the most valuable type-strain genomes for metagenomic binning, comparative biology and taxonomic classification.</title>
        <authorList>
            <person name="Goeker M."/>
        </authorList>
    </citation>
    <scope>NUCLEOTIDE SEQUENCE [LARGE SCALE GENOMIC DNA]</scope>
    <source>
        <strain evidence="5 6">DSM 21331</strain>
    </source>
</reference>
<name>A0ABV2L7K3_9HYPH</name>
<dbReference type="InterPro" id="IPR002577">
    <property type="entry name" value="HTH_HxlR"/>
</dbReference>
<sequence length="115" mass="12635">MSCSPEDADCPVVRAVGALGGKWKLHITYHLMGGVKRFGELHRAIPGVTQQMLTAQLREMEADGIVVRTVYPQVPPKVEYRLSEVGLELEPVIDSLVRWGQRLSPKTSSRPAAVA</sequence>
<keyword evidence="2 5" id="KW-0238">DNA-binding</keyword>
<accession>A0ABV2L7K3</accession>
<dbReference type="GO" id="GO:0003677">
    <property type="term" value="F:DNA binding"/>
    <property type="evidence" value="ECO:0007669"/>
    <property type="project" value="UniProtKB-KW"/>
</dbReference>
<dbReference type="PANTHER" id="PTHR33204:SF29">
    <property type="entry name" value="TRANSCRIPTIONAL REGULATOR"/>
    <property type="match status" value="1"/>
</dbReference>
<keyword evidence="3" id="KW-0804">Transcription</keyword>
<evidence type="ECO:0000313" key="6">
    <source>
        <dbReference type="Proteomes" id="UP001549145"/>
    </source>
</evidence>
<dbReference type="PROSITE" id="PS51118">
    <property type="entry name" value="HTH_HXLR"/>
    <property type="match status" value="1"/>
</dbReference>
<dbReference type="Proteomes" id="UP001549145">
    <property type="component" value="Unassembled WGS sequence"/>
</dbReference>
<gene>
    <name evidence="5" type="ORF">ABID43_003353</name>
</gene>
<protein>
    <submittedName>
        <fullName evidence="5">DNA-binding HxlR family transcriptional regulator</fullName>
    </submittedName>
</protein>
<comment type="caution">
    <text evidence="5">The sequence shown here is derived from an EMBL/GenBank/DDBJ whole genome shotgun (WGS) entry which is preliminary data.</text>
</comment>
<keyword evidence="6" id="KW-1185">Reference proteome</keyword>
<dbReference type="SUPFAM" id="SSF46785">
    <property type="entry name" value="Winged helix' DNA-binding domain"/>
    <property type="match status" value="1"/>
</dbReference>
<dbReference type="Pfam" id="PF01638">
    <property type="entry name" value="HxlR"/>
    <property type="match status" value="1"/>
</dbReference>
<evidence type="ECO:0000313" key="5">
    <source>
        <dbReference type="EMBL" id="MET3693799.1"/>
    </source>
</evidence>
<evidence type="ECO:0000256" key="2">
    <source>
        <dbReference type="ARBA" id="ARBA00023125"/>
    </source>
</evidence>
<keyword evidence="1" id="KW-0805">Transcription regulation</keyword>
<dbReference type="PANTHER" id="PTHR33204">
    <property type="entry name" value="TRANSCRIPTIONAL REGULATOR, MARR FAMILY"/>
    <property type="match status" value="1"/>
</dbReference>
<dbReference type="Gene3D" id="1.10.10.10">
    <property type="entry name" value="Winged helix-like DNA-binding domain superfamily/Winged helix DNA-binding domain"/>
    <property type="match status" value="1"/>
</dbReference>
<dbReference type="EMBL" id="JBEPMM010000010">
    <property type="protein sequence ID" value="MET3693799.1"/>
    <property type="molecule type" value="Genomic_DNA"/>
</dbReference>